<feature type="binding site" evidence="5">
    <location>
        <position position="80"/>
    </location>
    <ligand>
        <name>GTP</name>
        <dbReference type="ChEBI" id="CHEBI:37565"/>
    </ligand>
</feature>
<accession>A0A6A7G1W6</accession>
<name>A0A6A7G1W6_9CRUS</name>
<dbReference type="InterPro" id="IPR024156">
    <property type="entry name" value="Small_GTPase_ARF"/>
</dbReference>
<dbReference type="GO" id="GO:0003924">
    <property type="term" value="F:GTPase activity"/>
    <property type="evidence" value="ECO:0007669"/>
    <property type="project" value="InterPro"/>
</dbReference>
<comment type="similarity">
    <text evidence="1 7">Belongs to the small GTPase superfamily. Arf family.</text>
</comment>
<keyword evidence="3 5" id="KW-0547">Nucleotide-binding</keyword>
<dbReference type="InterPro" id="IPR006689">
    <property type="entry name" value="Small_GTPase_ARF/SAR"/>
</dbReference>
<sequence>MCSCLWSGMVGMARELMWGVSALMQPAAHVVLVGLEGAGKTTALLRLRYGQYVEASPTVAFNTEKVRVGGGSWLIWDVGGAERLRPLWRPYTRACDALIFVVDACSDAERLEEARVELHRLVKQQAVQCSVLHRSRPPILVLANKQDLPGAKLPASLAISLGLPDLPESQPWAMAPACSVTGEGLEEAMGTLNHLVIKSRKAASSSQTHGPAKK</sequence>
<dbReference type="GO" id="GO:0005525">
    <property type="term" value="F:GTP binding"/>
    <property type="evidence" value="ECO:0007669"/>
    <property type="project" value="UniProtKB-KW"/>
</dbReference>
<protein>
    <recommendedName>
        <fullName evidence="2">ADP-ribosylation factor-like protein 6</fullName>
    </recommendedName>
</protein>
<feature type="binding site" evidence="5">
    <location>
        <begin position="144"/>
        <end position="147"/>
    </location>
    <ligand>
        <name>GTP</name>
        <dbReference type="ChEBI" id="CHEBI:37565"/>
    </ligand>
</feature>
<reference evidence="8" key="1">
    <citation type="submission" date="2017-11" db="EMBL/GenBank/DDBJ databases">
        <title>The sensing device of the deep-sea amphipod.</title>
        <authorList>
            <person name="Kobayashi H."/>
            <person name="Nagahama T."/>
            <person name="Arai W."/>
            <person name="Sasagawa Y."/>
            <person name="Umeda M."/>
            <person name="Hayashi T."/>
            <person name="Nikaido I."/>
            <person name="Watanabe H."/>
            <person name="Oguri K."/>
            <person name="Kitazato H."/>
            <person name="Fujioka K."/>
            <person name="Kido Y."/>
            <person name="Takami H."/>
        </authorList>
    </citation>
    <scope>NUCLEOTIDE SEQUENCE</scope>
    <source>
        <tissue evidence="8">Whole body</tissue>
    </source>
</reference>
<evidence type="ECO:0000256" key="3">
    <source>
        <dbReference type="ARBA" id="ARBA00022741"/>
    </source>
</evidence>
<evidence type="ECO:0000256" key="1">
    <source>
        <dbReference type="ARBA" id="ARBA00010290"/>
    </source>
</evidence>
<dbReference type="SMART" id="SM00177">
    <property type="entry name" value="ARF"/>
    <property type="match status" value="1"/>
</dbReference>
<keyword evidence="6" id="KW-0479">Metal-binding</keyword>
<dbReference type="SMART" id="SM00178">
    <property type="entry name" value="SAR"/>
    <property type="match status" value="1"/>
</dbReference>
<evidence type="ECO:0000256" key="4">
    <source>
        <dbReference type="ARBA" id="ARBA00023134"/>
    </source>
</evidence>
<dbReference type="AlphaFoldDB" id="A0A6A7G1W6"/>
<evidence type="ECO:0000256" key="6">
    <source>
        <dbReference type="PIRSR" id="PIRSR606689-2"/>
    </source>
</evidence>
<evidence type="ECO:0000313" key="8">
    <source>
        <dbReference type="EMBL" id="LAC24005.1"/>
    </source>
</evidence>
<evidence type="ECO:0000256" key="2">
    <source>
        <dbReference type="ARBA" id="ARBA00019766"/>
    </source>
</evidence>
<dbReference type="PROSITE" id="PS51417">
    <property type="entry name" value="ARF"/>
    <property type="match status" value="1"/>
</dbReference>
<dbReference type="InterPro" id="IPR027417">
    <property type="entry name" value="P-loop_NTPase"/>
</dbReference>
<keyword evidence="6" id="KW-0460">Magnesium</keyword>
<proteinExistence type="evidence at transcript level"/>
<feature type="binding site" evidence="6">
    <location>
        <position position="58"/>
    </location>
    <ligand>
        <name>Mg(2+)</name>
        <dbReference type="ChEBI" id="CHEBI:18420"/>
    </ligand>
</feature>
<dbReference type="GO" id="GO:0016192">
    <property type="term" value="P:vesicle-mediated transport"/>
    <property type="evidence" value="ECO:0007669"/>
    <property type="project" value="UniProtKB-ARBA"/>
</dbReference>
<organism evidence="8">
    <name type="scientific">Hirondellea gigas</name>
    <dbReference type="NCBI Taxonomy" id="1518452"/>
    <lineage>
        <taxon>Eukaryota</taxon>
        <taxon>Metazoa</taxon>
        <taxon>Ecdysozoa</taxon>
        <taxon>Arthropoda</taxon>
        <taxon>Crustacea</taxon>
        <taxon>Multicrustacea</taxon>
        <taxon>Malacostraca</taxon>
        <taxon>Eumalacostraca</taxon>
        <taxon>Peracarida</taxon>
        <taxon>Amphipoda</taxon>
        <taxon>Amphilochidea</taxon>
        <taxon>Lysianassida</taxon>
        <taxon>Lysianassidira</taxon>
        <taxon>Lysianassoidea</taxon>
        <taxon>Lysianassidae</taxon>
        <taxon>Hirondellea</taxon>
    </lineage>
</organism>
<dbReference type="Pfam" id="PF00025">
    <property type="entry name" value="Arf"/>
    <property type="match status" value="1"/>
</dbReference>
<evidence type="ECO:0000256" key="7">
    <source>
        <dbReference type="RuleBase" id="RU003925"/>
    </source>
</evidence>
<dbReference type="NCBIfam" id="TIGR00231">
    <property type="entry name" value="small_GTP"/>
    <property type="match status" value="1"/>
</dbReference>
<dbReference type="EMBL" id="IACT01004830">
    <property type="protein sequence ID" value="LAC24005.1"/>
    <property type="molecule type" value="mRNA"/>
</dbReference>
<dbReference type="Gene3D" id="3.40.50.300">
    <property type="entry name" value="P-loop containing nucleotide triphosphate hydrolases"/>
    <property type="match status" value="1"/>
</dbReference>
<evidence type="ECO:0000256" key="5">
    <source>
        <dbReference type="PIRSR" id="PIRSR606689-1"/>
    </source>
</evidence>
<dbReference type="SUPFAM" id="SSF52540">
    <property type="entry name" value="P-loop containing nucleoside triphosphate hydrolases"/>
    <property type="match status" value="1"/>
</dbReference>
<dbReference type="GO" id="GO:0046872">
    <property type="term" value="F:metal ion binding"/>
    <property type="evidence" value="ECO:0007669"/>
    <property type="project" value="UniProtKB-KW"/>
</dbReference>
<dbReference type="PANTHER" id="PTHR11711">
    <property type="entry name" value="ADP RIBOSYLATION FACTOR-RELATED"/>
    <property type="match status" value="1"/>
</dbReference>
<keyword evidence="4 5" id="KW-0342">GTP-binding</keyword>
<feature type="binding site" evidence="5">
    <location>
        <begin position="34"/>
        <end position="41"/>
    </location>
    <ligand>
        <name>GTP</name>
        <dbReference type="ChEBI" id="CHEBI:37565"/>
    </ligand>
</feature>
<dbReference type="PRINTS" id="PR00328">
    <property type="entry name" value="SAR1GTPBP"/>
</dbReference>
<feature type="binding site" evidence="6">
    <location>
        <position position="41"/>
    </location>
    <ligand>
        <name>Mg(2+)</name>
        <dbReference type="ChEBI" id="CHEBI:18420"/>
    </ligand>
</feature>
<dbReference type="GO" id="GO:0051649">
    <property type="term" value="P:establishment of localization in cell"/>
    <property type="evidence" value="ECO:0007669"/>
    <property type="project" value="UniProtKB-ARBA"/>
</dbReference>
<dbReference type="FunFam" id="3.40.50.300:FF:001166">
    <property type="entry name" value="ADP-ribosylation factor D"/>
    <property type="match status" value="1"/>
</dbReference>
<dbReference type="InterPro" id="IPR005225">
    <property type="entry name" value="Small_GTP-bd"/>
</dbReference>